<proteinExistence type="predicted"/>
<protein>
    <submittedName>
        <fullName evidence="1">Uncharacterized protein</fullName>
    </submittedName>
</protein>
<organism evidence="1 2">
    <name type="scientific">Trifolium pratense</name>
    <name type="common">Red clover</name>
    <dbReference type="NCBI Taxonomy" id="57577"/>
    <lineage>
        <taxon>Eukaryota</taxon>
        <taxon>Viridiplantae</taxon>
        <taxon>Streptophyta</taxon>
        <taxon>Embryophyta</taxon>
        <taxon>Tracheophyta</taxon>
        <taxon>Spermatophyta</taxon>
        <taxon>Magnoliopsida</taxon>
        <taxon>eudicotyledons</taxon>
        <taxon>Gunneridae</taxon>
        <taxon>Pentapetalae</taxon>
        <taxon>rosids</taxon>
        <taxon>fabids</taxon>
        <taxon>Fabales</taxon>
        <taxon>Fabaceae</taxon>
        <taxon>Papilionoideae</taxon>
        <taxon>50 kb inversion clade</taxon>
        <taxon>NPAAA clade</taxon>
        <taxon>Hologalegina</taxon>
        <taxon>IRL clade</taxon>
        <taxon>Trifolieae</taxon>
        <taxon>Trifolium</taxon>
    </lineage>
</organism>
<accession>A0ACB0IPT9</accession>
<reference evidence="1" key="1">
    <citation type="submission" date="2023-10" db="EMBL/GenBank/DDBJ databases">
        <authorList>
            <person name="Rodriguez Cubillos JULIANA M."/>
            <person name="De Vega J."/>
        </authorList>
    </citation>
    <scope>NUCLEOTIDE SEQUENCE</scope>
</reference>
<dbReference type="EMBL" id="CASHSV030000002">
    <property type="protein sequence ID" value="CAJ2633939.1"/>
    <property type="molecule type" value="Genomic_DNA"/>
</dbReference>
<keyword evidence="2" id="KW-1185">Reference proteome</keyword>
<evidence type="ECO:0000313" key="2">
    <source>
        <dbReference type="Proteomes" id="UP001177021"/>
    </source>
</evidence>
<comment type="caution">
    <text evidence="1">The sequence shown here is derived from an EMBL/GenBank/DDBJ whole genome shotgun (WGS) entry which is preliminary data.</text>
</comment>
<gene>
    <name evidence="1" type="ORF">MILVUS5_LOCUS4953</name>
</gene>
<name>A0ACB0IPT9_TRIPR</name>
<sequence length="404" mass="46223">MSSTTLITIMILVIFFFANIDVKASEPCTERFTKLIKQRNITKCKTLRTLGAEFGWNYYNITNSTTTLEILFGACFYSRQGWIAWGVNPGKRAEMIGTKAIIGIKSHDFATANSHLTVATYDITKETKGGCSLLPTNDSGLNVSHMVIQNQGSDFYTIYARLVLPSDKYNISRLNHVWQIGNVIDGRPLNHPTTLHNVDSTETIDLTSPRGASMGQYRSFLRTVHGVLNIIGWGTLLPIGVIVPRYFRVYPFKRDPWWFYVHIGCQLTGFLVGTAGWVIGLVIGHSSKYYIFHTHRDFGILIFTFSTIQMLAFRLKPKATDDYRKYWNMYHHFLGYGLLAIIFINIFKGINILHGGESWRWSYIGILICLGAFAFTLEIFTWIKFIMVKWHNHNNNRANQQNKD</sequence>
<dbReference type="Proteomes" id="UP001177021">
    <property type="component" value="Unassembled WGS sequence"/>
</dbReference>
<evidence type="ECO:0000313" key="1">
    <source>
        <dbReference type="EMBL" id="CAJ2633939.1"/>
    </source>
</evidence>